<keyword evidence="11" id="KW-0902">Two-component regulatory system</keyword>
<keyword evidence="7" id="KW-0547">Nucleotide-binding</keyword>
<feature type="region of interest" description="Disordered" evidence="12">
    <location>
        <begin position="59"/>
        <end position="85"/>
    </location>
</feature>
<dbReference type="Gene3D" id="3.30.565.10">
    <property type="entry name" value="Histidine kinase-like ATPase, C-terminal domain"/>
    <property type="match status" value="1"/>
</dbReference>
<gene>
    <name evidence="16" type="ORF">E1267_36230</name>
</gene>
<feature type="domain" description="HAMP" evidence="15">
    <location>
        <begin position="428"/>
        <end position="497"/>
    </location>
</feature>
<keyword evidence="13" id="KW-0472">Membrane</keyword>
<accession>A0A4R4N1D0</accession>
<dbReference type="InterPro" id="IPR003660">
    <property type="entry name" value="HAMP_dom"/>
</dbReference>
<dbReference type="InterPro" id="IPR050980">
    <property type="entry name" value="2C_sensor_his_kinase"/>
</dbReference>
<dbReference type="CDD" id="cd06225">
    <property type="entry name" value="HAMP"/>
    <property type="match status" value="1"/>
</dbReference>
<evidence type="ECO:0000256" key="12">
    <source>
        <dbReference type="SAM" id="MobiDB-lite"/>
    </source>
</evidence>
<keyword evidence="4" id="KW-0597">Phosphoprotein</keyword>
<organism evidence="16 17">
    <name type="scientific">Nonomuraea longispora</name>
    <dbReference type="NCBI Taxonomy" id="1848320"/>
    <lineage>
        <taxon>Bacteria</taxon>
        <taxon>Bacillati</taxon>
        <taxon>Actinomycetota</taxon>
        <taxon>Actinomycetes</taxon>
        <taxon>Streptosporangiales</taxon>
        <taxon>Streptosporangiaceae</taxon>
        <taxon>Nonomuraea</taxon>
    </lineage>
</organism>
<evidence type="ECO:0000256" key="3">
    <source>
        <dbReference type="ARBA" id="ARBA00012438"/>
    </source>
</evidence>
<dbReference type="GO" id="GO:0005524">
    <property type="term" value="F:ATP binding"/>
    <property type="evidence" value="ECO:0007669"/>
    <property type="project" value="UniProtKB-KW"/>
</dbReference>
<reference evidence="16 17" key="1">
    <citation type="submission" date="2019-02" db="EMBL/GenBank/DDBJ databases">
        <title>Draft genome sequences of novel Actinobacteria.</title>
        <authorList>
            <person name="Sahin N."/>
            <person name="Ay H."/>
            <person name="Saygin H."/>
        </authorList>
    </citation>
    <scope>NUCLEOTIDE SEQUENCE [LARGE SCALE GENOMIC DNA]</scope>
    <source>
        <strain evidence="16 17">KC201</strain>
    </source>
</reference>
<sequence length="724" mass="79333">MTSLLCWGRFDVSHPFQAVRWFVRLALPAWRVLKLPFISGYASGADAGVYVGQRVEPVSNRSPADVHRPHPPSPSRPHGRNGEKGRRKFRFRDWRVRSRLIALIVIPTGVSIVVGAQQVITSWNLASQYQRVMDKSELSASVTELTHQLALERDLAVHYVAAGRTPEREEPLRTQFGPVDAAAEDFRDKAAAITPAYGESASALTRQLLSRLPEIAATRNTVLGSELLALPTVTKYSQIIAVLAQFHDQIGKGGDQEELAGDVAALSALSKAYDAASEQRGLLAAAAAAGRFQSGELDRFIAARARQESEVTVFRAVATPEQRQLYDDTVTGTLVDRAEVIRLRALAQAAEGDRIDIEPERQDDADHWFEASSGSVNGIWTMQRRIGEEINVQSRTLKDAARQEALLAAAYSLLLLLAVLIITAIMARSLVSPLRRLRTEALHIAGARLPETVRLLRERGDQAGLVPPPIGVDSRDEIGEVARAFDEVHREAIRLAGEESRLRANVNAMFVNLSRRSQTMVQRQIQIIDGLEQGEQDERRLAGLFSLDHLATRMRRNNENLLVLAGQDAPRRYNEPVGLADVVRAALSEVEGYERVVAKLAEGVAVSGQAVNDIVHLLAELIENALAFSPYETRVTVATGTMESGGLVLTVDDTGIGMTQDELEQANARLARAPTVDVSVSRRMGLFVVARLAQRHGVRVELRSHKAGLTAIVLLPGSLLHPHL</sequence>
<dbReference type="AlphaFoldDB" id="A0A4R4N1D0"/>
<evidence type="ECO:0000256" key="7">
    <source>
        <dbReference type="ARBA" id="ARBA00022741"/>
    </source>
</evidence>
<evidence type="ECO:0000256" key="6">
    <source>
        <dbReference type="ARBA" id="ARBA00022692"/>
    </source>
</evidence>
<keyword evidence="5" id="KW-0808">Transferase</keyword>
<dbReference type="PROSITE" id="PS50885">
    <property type="entry name" value="HAMP"/>
    <property type="match status" value="1"/>
</dbReference>
<evidence type="ECO:0000256" key="1">
    <source>
        <dbReference type="ARBA" id="ARBA00000085"/>
    </source>
</evidence>
<keyword evidence="9" id="KW-0067">ATP-binding</keyword>
<feature type="domain" description="Histidine kinase" evidence="14">
    <location>
        <begin position="614"/>
        <end position="719"/>
    </location>
</feature>
<evidence type="ECO:0000259" key="14">
    <source>
        <dbReference type="PROSITE" id="PS50109"/>
    </source>
</evidence>
<dbReference type="Pfam" id="PF02518">
    <property type="entry name" value="HATPase_c"/>
    <property type="match status" value="1"/>
</dbReference>
<comment type="subcellular location">
    <subcellularLocation>
        <location evidence="2">Membrane</location>
    </subcellularLocation>
</comment>
<evidence type="ECO:0000256" key="4">
    <source>
        <dbReference type="ARBA" id="ARBA00022553"/>
    </source>
</evidence>
<dbReference type="Proteomes" id="UP000295157">
    <property type="component" value="Unassembled WGS sequence"/>
</dbReference>
<dbReference type="GO" id="GO:0000160">
    <property type="term" value="P:phosphorelay signal transduction system"/>
    <property type="evidence" value="ECO:0007669"/>
    <property type="project" value="UniProtKB-KW"/>
</dbReference>
<comment type="catalytic activity">
    <reaction evidence="1">
        <text>ATP + protein L-histidine = ADP + protein N-phospho-L-histidine.</text>
        <dbReference type="EC" id="2.7.13.3"/>
    </reaction>
</comment>
<dbReference type="InterPro" id="IPR005467">
    <property type="entry name" value="His_kinase_dom"/>
</dbReference>
<dbReference type="InterPro" id="IPR036890">
    <property type="entry name" value="HATPase_C_sf"/>
</dbReference>
<protein>
    <recommendedName>
        <fullName evidence="3">histidine kinase</fullName>
        <ecNumber evidence="3">2.7.13.3</ecNumber>
    </recommendedName>
</protein>
<evidence type="ECO:0000256" key="2">
    <source>
        <dbReference type="ARBA" id="ARBA00004370"/>
    </source>
</evidence>
<dbReference type="PANTHER" id="PTHR44936:SF9">
    <property type="entry name" value="SENSOR PROTEIN CREC"/>
    <property type="match status" value="1"/>
</dbReference>
<dbReference type="InterPro" id="IPR003594">
    <property type="entry name" value="HATPase_dom"/>
</dbReference>
<feature type="transmembrane region" description="Helical" evidence="13">
    <location>
        <begin position="100"/>
        <end position="120"/>
    </location>
</feature>
<dbReference type="EMBL" id="SMJZ01000208">
    <property type="protein sequence ID" value="TDB99861.1"/>
    <property type="molecule type" value="Genomic_DNA"/>
</dbReference>
<keyword evidence="6 13" id="KW-0812">Transmembrane</keyword>
<comment type="caution">
    <text evidence="16">The sequence shown here is derived from an EMBL/GenBank/DDBJ whole genome shotgun (WGS) entry which is preliminary data.</text>
</comment>
<dbReference type="PROSITE" id="PS50109">
    <property type="entry name" value="HIS_KIN"/>
    <property type="match status" value="1"/>
</dbReference>
<proteinExistence type="predicted"/>
<evidence type="ECO:0000256" key="5">
    <source>
        <dbReference type="ARBA" id="ARBA00022679"/>
    </source>
</evidence>
<dbReference type="SMART" id="SM00304">
    <property type="entry name" value="HAMP"/>
    <property type="match status" value="1"/>
</dbReference>
<keyword evidence="8 16" id="KW-0418">Kinase</keyword>
<feature type="non-terminal residue" evidence="16">
    <location>
        <position position="724"/>
    </location>
</feature>
<evidence type="ECO:0000313" key="16">
    <source>
        <dbReference type="EMBL" id="TDB99861.1"/>
    </source>
</evidence>
<dbReference type="InterPro" id="IPR013587">
    <property type="entry name" value="Nitrate/nitrite_sensing"/>
</dbReference>
<evidence type="ECO:0000256" key="13">
    <source>
        <dbReference type="SAM" id="Phobius"/>
    </source>
</evidence>
<dbReference type="OrthoDB" id="3845898at2"/>
<dbReference type="Pfam" id="PF08376">
    <property type="entry name" value="NIT"/>
    <property type="match status" value="1"/>
</dbReference>
<dbReference type="GO" id="GO:0004673">
    <property type="term" value="F:protein histidine kinase activity"/>
    <property type="evidence" value="ECO:0007669"/>
    <property type="project" value="UniProtKB-EC"/>
</dbReference>
<dbReference type="SMART" id="SM00387">
    <property type="entry name" value="HATPase_c"/>
    <property type="match status" value="1"/>
</dbReference>
<keyword evidence="10 13" id="KW-1133">Transmembrane helix</keyword>
<dbReference type="PANTHER" id="PTHR44936">
    <property type="entry name" value="SENSOR PROTEIN CREC"/>
    <property type="match status" value="1"/>
</dbReference>
<evidence type="ECO:0000313" key="17">
    <source>
        <dbReference type="Proteomes" id="UP000295157"/>
    </source>
</evidence>
<keyword evidence="17" id="KW-1185">Reference proteome</keyword>
<dbReference type="Gene3D" id="6.10.340.10">
    <property type="match status" value="1"/>
</dbReference>
<dbReference type="GO" id="GO:0016020">
    <property type="term" value="C:membrane"/>
    <property type="evidence" value="ECO:0007669"/>
    <property type="project" value="UniProtKB-SubCell"/>
</dbReference>
<evidence type="ECO:0000259" key="15">
    <source>
        <dbReference type="PROSITE" id="PS50885"/>
    </source>
</evidence>
<dbReference type="EC" id="2.7.13.3" evidence="3"/>
<evidence type="ECO:0000256" key="8">
    <source>
        <dbReference type="ARBA" id="ARBA00022777"/>
    </source>
</evidence>
<evidence type="ECO:0000256" key="10">
    <source>
        <dbReference type="ARBA" id="ARBA00022989"/>
    </source>
</evidence>
<name>A0A4R4N1D0_9ACTN</name>
<feature type="transmembrane region" description="Helical" evidence="13">
    <location>
        <begin position="405"/>
        <end position="427"/>
    </location>
</feature>
<evidence type="ECO:0000256" key="9">
    <source>
        <dbReference type="ARBA" id="ARBA00022840"/>
    </source>
</evidence>
<dbReference type="SUPFAM" id="SSF55874">
    <property type="entry name" value="ATPase domain of HSP90 chaperone/DNA topoisomerase II/histidine kinase"/>
    <property type="match status" value="1"/>
</dbReference>
<evidence type="ECO:0000256" key="11">
    <source>
        <dbReference type="ARBA" id="ARBA00023012"/>
    </source>
</evidence>